<dbReference type="Ensembl" id="ENSPNAT00000006879.2">
    <property type="protein sequence ID" value="ENSPNAP00000025759.2"/>
    <property type="gene ID" value="ENSPNAG00000010978.2"/>
</dbReference>
<organism evidence="7 8">
    <name type="scientific">Pygocentrus nattereri</name>
    <name type="common">Red-bellied piranha</name>
    <dbReference type="NCBI Taxonomy" id="42514"/>
    <lineage>
        <taxon>Eukaryota</taxon>
        <taxon>Metazoa</taxon>
        <taxon>Chordata</taxon>
        <taxon>Craniata</taxon>
        <taxon>Vertebrata</taxon>
        <taxon>Euteleostomi</taxon>
        <taxon>Actinopterygii</taxon>
        <taxon>Neopterygii</taxon>
        <taxon>Teleostei</taxon>
        <taxon>Ostariophysi</taxon>
        <taxon>Characiformes</taxon>
        <taxon>Characoidei</taxon>
        <taxon>Pygocentrus</taxon>
    </lineage>
</organism>
<keyword evidence="2 5" id="KW-0732">Signal</keyword>
<dbReference type="SMART" id="SM00082">
    <property type="entry name" value="LRRCT"/>
    <property type="match status" value="1"/>
</dbReference>
<dbReference type="InterPro" id="IPR032675">
    <property type="entry name" value="LRR_dom_sf"/>
</dbReference>
<dbReference type="AlphaFoldDB" id="A0A3B4DS22"/>
<dbReference type="Proteomes" id="UP001501920">
    <property type="component" value="Chromosome 3"/>
</dbReference>
<evidence type="ECO:0000256" key="2">
    <source>
        <dbReference type="ARBA" id="ARBA00022729"/>
    </source>
</evidence>
<keyword evidence="4" id="KW-0812">Transmembrane</keyword>
<keyword evidence="4" id="KW-0472">Membrane</keyword>
<keyword evidence="3" id="KW-0677">Repeat</keyword>
<protein>
    <recommendedName>
        <fullName evidence="6">LRRCT domain-containing protein</fullName>
    </recommendedName>
</protein>
<keyword evidence="8" id="KW-1185">Reference proteome</keyword>
<feature type="transmembrane region" description="Helical" evidence="4">
    <location>
        <begin position="312"/>
        <end position="332"/>
    </location>
</feature>
<dbReference type="Pfam" id="PF00560">
    <property type="entry name" value="LRR_1"/>
    <property type="match status" value="1"/>
</dbReference>
<reference evidence="7" key="3">
    <citation type="submission" date="2025-09" db="UniProtKB">
        <authorList>
            <consortium name="Ensembl"/>
        </authorList>
    </citation>
    <scope>IDENTIFICATION</scope>
</reference>
<evidence type="ECO:0000256" key="5">
    <source>
        <dbReference type="SAM" id="SignalP"/>
    </source>
</evidence>
<keyword evidence="1" id="KW-0433">Leucine-rich repeat</keyword>
<dbReference type="InterPro" id="IPR001611">
    <property type="entry name" value="Leu-rich_rpt"/>
</dbReference>
<name>A0A3B4DS22_PYGNA</name>
<evidence type="ECO:0000313" key="7">
    <source>
        <dbReference type="Ensembl" id="ENSPNAP00000025759.2"/>
    </source>
</evidence>
<reference evidence="7 8" key="1">
    <citation type="submission" date="2020-10" db="EMBL/GenBank/DDBJ databases">
        <title>Pygocentrus nattereri (red-bellied piranha) genome, fPygNat1, primary haplotype.</title>
        <authorList>
            <person name="Myers G."/>
            <person name="Meyer A."/>
            <person name="Karagic N."/>
            <person name="Pippel M."/>
            <person name="Winkler S."/>
            <person name="Tracey A."/>
            <person name="Wood J."/>
            <person name="Formenti G."/>
            <person name="Howe K."/>
            <person name="Fedrigo O."/>
            <person name="Jarvis E.D."/>
        </authorList>
    </citation>
    <scope>NUCLEOTIDE SEQUENCE [LARGE SCALE GENOMIC DNA]</scope>
</reference>
<feature type="chain" id="PRO_5043556991" description="LRRCT domain-containing protein" evidence="5">
    <location>
        <begin position="36"/>
        <end position="376"/>
    </location>
</feature>
<dbReference type="PANTHER" id="PTHR24364:SF21">
    <property type="entry name" value="TROPHOBLAST GLYCOPROTEIN B"/>
    <property type="match status" value="1"/>
</dbReference>
<evidence type="ECO:0000313" key="8">
    <source>
        <dbReference type="Proteomes" id="UP001501920"/>
    </source>
</evidence>
<dbReference type="InterPro" id="IPR003591">
    <property type="entry name" value="Leu-rich_rpt_typical-subtyp"/>
</dbReference>
<keyword evidence="4" id="KW-1133">Transmembrane helix</keyword>
<dbReference type="GO" id="GO:0005886">
    <property type="term" value="C:plasma membrane"/>
    <property type="evidence" value="ECO:0007669"/>
    <property type="project" value="TreeGrafter"/>
</dbReference>
<dbReference type="PROSITE" id="PS51450">
    <property type="entry name" value="LRR"/>
    <property type="match status" value="1"/>
</dbReference>
<dbReference type="GeneTree" id="ENSGT00940000154868"/>
<feature type="signal peptide" evidence="5">
    <location>
        <begin position="1"/>
        <end position="35"/>
    </location>
</feature>
<dbReference type="InterPro" id="IPR052286">
    <property type="entry name" value="Wnt_signaling_inhibitor"/>
</dbReference>
<dbReference type="SUPFAM" id="SSF52058">
    <property type="entry name" value="L domain-like"/>
    <property type="match status" value="1"/>
</dbReference>
<reference evidence="7" key="2">
    <citation type="submission" date="2025-08" db="UniProtKB">
        <authorList>
            <consortium name="Ensembl"/>
        </authorList>
    </citation>
    <scope>IDENTIFICATION</scope>
</reference>
<dbReference type="SMART" id="SM00369">
    <property type="entry name" value="LRR_TYP"/>
    <property type="match status" value="6"/>
</dbReference>
<dbReference type="GO" id="GO:0090090">
    <property type="term" value="P:negative regulation of canonical Wnt signaling pathway"/>
    <property type="evidence" value="ECO:0007669"/>
    <property type="project" value="TreeGrafter"/>
</dbReference>
<feature type="domain" description="LRRCT" evidence="6">
    <location>
        <begin position="248"/>
        <end position="299"/>
    </location>
</feature>
<evidence type="ECO:0000256" key="3">
    <source>
        <dbReference type="ARBA" id="ARBA00022737"/>
    </source>
</evidence>
<dbReference type="Gene3D" id="3.80.10.10">
    <property type="entry name" value="Ribonuclease Inhibitor"/>
    <property type="match status" value="1"/>
</dbReference>
<dbReference type="OMA" id="FVKPSDM"/>
<sequence length="376" mass="42899">GRNVGVLQEFQRKRAHRLLILCVLLFLSCFGPVSSLDLCDECHCKSTTVTCLHKNLMSIPQPLPANITTLFLTGNNISHLNESSFPVRLEQLTELYLSGNQMEQVDRGVFNNLPNLHSLDLSNNRILSFSRDAIPENNKLRVLNLSQSLYNVSYTDISNLLKHSFPKLSNLDLSNNDLKLFPDGISSLSDLATLDMRNNSVVSINNVTFRSQVLQRLDLRDNALKDIPNGTLADLSQIPGLWMYLTDNPWYCDCKMKDMVIWLQKFDFVADKANMTCFEPSELRNAPLLQVDQTKLQCNYSGNMKGVMETSYVFLGMVLALIGVIFLLVLYLNRKGIKRWMYNIRDACRDHMEGYHYRYEINSDPRLANLSLNSDV</sequence>
<accession>A0A3B4DS22</accession>
<evidence type="ECO:0000256" key="4">
    <source>
        <dbReference type="SAM" id="Phobius"/>
    </source>
</evidence>
<dbReference type="Pfam" id="PF13855">
    <property type="entry name" value="LRR_8"/>
    <property type="match status" value="2"/>
</dbReference>
<dbReference type="STRING" id="42514.ENSPNAP00000025759"/>
<proteinExistence type="predicted"/>
<evidence type="ECO:0000259" key="6">
    <source>
        <dbReference type="SMART" id="SM00082"/>
    </source>
</evidence>
<dbReference type="InterPro" id="IPR000483">
    <property type="entry name" value="Cys-rich_flank_reg_C"/>
</dbReference>
<evidence type="ECO:0000256" key="1">
    <source>
        <dbReference type="ARBA" id="ARBA00022614"/>
    </source>
</evidence>
<dbReference type="PANTHER" id="PTHR24364">
    <property type="entry name" value="LP06937P"/>
    <property type="match status" value="1"/>
</dbReference>